<dbReference type="EMBL" id="HBUF01103639">
    <property type="protein sequence ID" value="CAG6638713.1"/>
    <property type="molecule type" value="Transcribed_RNA"/>
</dbReference>
<dbReference type="EMBL" id="HBUF01635992">
    <property type="protein sequence ID" value="CAG6784096.1"/>
    <property type="molecule type" value="Transcribed_RNA"/>
</dbReference>
<evidence type="ECO:0000313" key="1">
    <source>
        <dbReference type="EMBL" id="CAG6742942.1"/>
    </source>
</evidence>
<dbReference type="EMBL" id="HBUF01270370">
    <property type="protein sequence ID" value="CAG6685026.1"/>
    <property type="molecule type" value="Transcribed_RNA"/>
</dbReference>
<protein>
    <submittedName>
        <fullName evidence="1">Uncharacterized protein</fullName>
    </submittedName>
</protein>
<proteinExistence type="predicted"/>
<reference evidence="1" key="1">
    <citation type="submission" date="2021-05" db="EMBL/GenBank/DDBJ databases">
        <authorList>
            <person name="Alioto T."/>
            <person name="Alioto T."/>
            <person name="Gomez Garrido J."/>
        </authorList>
    </citation>
    <scope>NUCLEOTIDE SEQUENCE</scope>
</reference>
<dbReference type="EMBL" id="HBUF01635993">
    <property type="protein sequence ID" value="CAG6784098.1"/>
    <property type="molecule type" value="Transcribed_RNA"/>
</dbReference>
<dbReference type="AlphaFoldDB" id="A0A8D8ZB87"/>
<organism evidence="1">
    <name type="scientific">Cacopsylla melanoneura</name>
    <dbReference type="NCBI Taxonomy" id="428564"/>
    <lineage>
        <taxon>Eukaryota</taxon>
        <taxon>Metazoa</taxon>
        <taxon>Ecdysozoa</taxon>
        <taxon>Arthropoda</taxon>
        <taxon>Hexapoda</taxon>
        <taxon>Insecta</taxon>
        <taxon>Pterygota</taxon>
        <taxon>Neoptera</taxon>
        <taxon>Paraneoptera</taxon>
        <taxon>Hemiptera</taxon>
        <taxon>Sternorrhyncha</taxon>
        <taxon>Psylloidea</taxon>
        <taxon>Psyllidae</taxon>
        <taxon>Psyllinae</taxon>
        <taxon>Cacopsylla</taxon>
    </lineage>
</organism>
<dbReference type="EMBL" id="HBUF01441045">
    <property type="protein sequence ID" value="CAG6742945.1"/>
    <property type="molecule type" value="Transcribed_RNA"/>
</dbReference>
<dbReference type="EMBL" id="HBUF01103640">
    <property type="protein sequence ID" value="CAG6638715.1"/>
    <property type="molecule type" value="Transcribed_RNA"/>
</dbReference>
<sequence length="99" mass="10936">MTMIPVLLTSLLQYQEIRSRELLSRTARVTSLKTSATSTVAATTTVLRTIVSSSPTVFLFLPFLHPSIASPSNSSMSKTPPSTFPRTPRMHFCVLKPRI</sequence>
<dbReference type="EMBL" id="HBUF01270369">
    <property type="protein sequence ID" value="CAG6685024.1"/>
    <property type="molecule type" value="Transcribed_RNA"/>
</dbReference>
<name>A0A8D8ZB87_9HEMI</name>
<accession>A0A8D8ZB87</accession>
<dbReference type="EMBL" id="HBUF01441044">
    <property type="protein sequence ID" value="CAG6742942.1"/>
    <property type="molecule type" value="Transcribed_RNA"/>
</dbReference>